<feature type="compositionally biased region" description="Polar residues" evidence="1">
    <location>
        <begin position="63"/>
        <end position="77"/>
    </location>
</feature>
<comment type="caution">
    <text evidence="2">The sequence shown here is derived from an EMBL/GenBank/DDBJ whole genome shotgun (WGS) entry which is preliminary data.</text>
</comment>
<evidence type="ECO:0000256" key="1">
    <source>
        <dbReference type="SAM" id="MobiDB-lite"/>
    </source>
</evidence>
<accession>A0AAJ0H5L5</accession>
<dbReference type="Proteomes" id="UP001275084">
    <property type="component" value="Unassembled WGS sequence"/>
</dbReference>
<dbReference type="EMBL" id="JAUIQD010000009">
    <property type="protein sequence ID" value="KAK3339940.1"/>
    <property type="molecule type" value="Genomic_DNA"/>
</dbReference>
<evidence type="ECO:0000313" key="3">
    <source>
        <dbReference type="Proteomes" id="UP001275084"/>
    </source>
</evidence>
<name>A0AAJ0H5L5_9PEZI</name>
<organism evidence="2 3">
    <name type="scientific">Lasiosphaeria hispida</name>
    <dbReference type="NCBI Taxonomy" id="260671"/>
    <lineage>
        <taxon>Eukaryota</taxon>
        <taxon>Fungi</taxon>
        <taxon>Dikarya</taxon>
        <taxon>Ascomycota</taxon>
        <taxon>Pezizomycotina</taxon>
        <taxon>Sordariomycetes</taxon>
        <taxon>Sordariomycetidae</taxon>
        <taxon>Sordariales</taxon>
        <taxon>Lasiosphaeriaceae</taxon>
        <taxon>Lasiosphaeria</taxon>
    </lineage>
</organism>
<reference evidence="2" key="2">
    <citation type="submission" date="2023-06" db="EMBL/GenBank/DDBJ databases">
        <authorList>
            <consortium name="Lawrence Berkeley National Laboratory"/>
            <person name="Haridas S."/>
            <person name="Hensen N."/>
            <person name="Bonometti L."/>
            <person name="Westerberg I."/>
            <person name="Brannstrom I.O."/>
            <person name="Guillou S."/>
            <person name="Cros-Aarteil S."/>
            <person name="Calhoun S."/>
            <person name="Kuo A."/>
            <person name="Mondo S."/>
            <person name="Pangilinan J."/>
            <person name="Riley R."/>
            <person name="Labutti K."/>
            <person name="Andreopoulos B."/>
            <person name="Lipzen A."/>
            <person name="Chen C."/>
            <person name="Yanf M."/>
            <person name="Daum C."/>
            <person name="Ng V."/>
            <person name="Clum A."/>
            <person name="Steindorff A."/>
            <person name="Ohm R."/>
            <person name="Martin F."/>
            <person name="Silar P."/>
            <person name="Natvig D."/>
            <person name="Lalanne C."/>
            <person name="Gautier V."/>
            <person name="Ament-Velasquez S.L."/>
            <person name="Kruys A."/>
            <person name="Hutchinson M.I."/>
            <person name="Powell A.J."/>
            <person name="Barry K."/>
            <person name="Miller A.N."/>
            <person name="Grigoriev I.V."/>
            <person name="Debuchy R."/>
            <person name="Gladieux P."/>
            <person name="Thoren M.H."/>
            <person name="Johannesson H."/>
        </authorList>
    </citation>
    <scope>NUCLEOTIDE SEQUENCE</scope>
    <source>
        <strain evidence="2">CBS 955.72</strain>
    </source>
</reference>
<evidence type="ECO:0000313" key="2">
    <source>
        <dbReference type="EMBL" id="KAK3339940.1"/>
    </source>
</evidence>
<gene>
    <name evidence="2" type="ORF">B0T25DRAFT_365522</name>
</gene>
<sequence length="210" mass="22709">MAHQHALLPRCLAAAHRPPANTRLDLTNFACSHATGTNSHDSTRHGTQHSAHGTRHTAHDTRAQTGCQHGQARSPSRQAPKRTIQREASPSAAGLVALQVCCPSSAPLSHLRIRCAASGPQRSKVPSCMCVPGPSHQGRGSKAARPWPLSPYPRERIVRMQAPQSADCELQAAGRCTIPCWLGIEMPLFVPPWLRSSPMPDRLQVLQTST</sequence>
<protein>
    <submittedName>
        <fullName evidence="2">Uncharacterized protein</fullName>
    </submittedName>
</protein>
<keyword evidence="3" id="KW-1185">Reference proteome</keyword>
<feature type="region of interest" description="Disordered" evidence="1">
    <location>
        <begin position="36"/>
        <end position="88"/>
    </location>
</feature>
<dbReference type="AlphaFoldDB" id="A0AAJ0H5L5"/>
<reference evidence="2" key="1">
    <citation type="journal article" date="2023" name="Mol. Phylogenet. Evol.">
        <title>Genome-scale phylogeny and comparative genomics of the fungal order Sordariales.</title>
        <authorList>
            <person name="Hensen N."/>
            <person name="Bonometti L."/>
            <person name="Westerberg I."/>
            <person name="Brannstrom I.O."/>
            <person name="Guillou S."/>
            <person name="Cros-Aarteil S."/>
            <person name="Calhoun S."/>
            <person name="Haridas S."/>
            <person name="Kuo A."/>
            <person name="Mondo S."/>
            <person name="Pangilinan J."/>
            <person name="Riley R."/>
            <person name="LaButti K."/>
            <person name="Andreopoulos B."/>
            <person name="Lipzen A."/>
            <person name="Chen C."/>
            <person name="Yan M."/>
            <person name="Daum C."/>
            <person name="Ng V."/>
            <person name="Clum A."/>
            <person name="Steindorff A."/>
            <person name="Ohm R.A."/>
            <person name="Martin F."/>
            <person name="Silar P."/>
            <person name="Natvig D.O."/>
            <person name="Lalanne C."/>
            <person name="Gautier V."/>
            <person name="Ament-Velasquez S.L."/>
            <person name="Kruys A."/>
            <person name="Hutchinson M.I."/>
            <person name="Powell A.J."/>
            <person name="Barry K."/>
            <person name="Miller A.N."/>
            <person name="Grigoriev I.V."/>
            <person name="Debuchy R."/>
            <person name="Gladieux P."/>
            <person name="Hiltunen Thoren M."/>
            <person name="Johannesson H."/>
        </authorList>
    </citation>
    <scope>NUCLEOTIDE SEQUENCE</scope>
    <source>
        <strain evidence="2">CBS 955.72</strain>
    </source>
</reference>
<proteinExistence type="predicted"/>